<gene>
    <name evidence="1" type="ORF">HMPREF9123_0855</name>
</gene>
<name>F2BAV1_9NEIS</name>
<dbReference type="Proteomes" id="UP000004105">
    <property type="component" value="Unassembled WGS sequence"/>
</dbReference>
<organism evidence="1 2">
    <name type="scientific">Neisseria bacilliformis ATCC BAA-1200</name>
    <dbReference type="NCBI Taxonomy" id="888742"/>
    <lineage>
        <taxon>Bacteria</taxon>
        <taxon>Pseudomonadati</taxon>
        <taxon>Pseudomonadota</taxon>
        <taxon>Betaproteobacteria</taxon>
        <taxon>Neisseriales</taxon>
        <taxon>Neisseriaceae</taxon>
        <taxon>Neisseria</taxon>
    </lineage>
</organism>
<comment type="caution">
    <text evidence="1">The sequence shown here is derived from an EMBL/GenBank/DDBJ whole genome shotgun (WGS) entry which is preliminary data.</text>
</comment>
<reference evidence="1 2" key="1">
    <citation type="submission" date="2011-02" db="EMBL/GenBank/DDBJ databases">
        <authorList>
            <person name="Muzny D."/>
            <person name="Qin X."/>
            <person name="Deng J."/>
            <person name="Jiang H."/>
            <person name="Liu Y."/>
            <person name="Qu J."/>
            <person name="Song X.-Z."/>
            <person name="Zhang L."/>
            <person name="Thornton R."/>
            <person name="Coyle M."/>
            <person name="Francisco L."/>
            <person name="Jackson L."/>
            <person name="Javaid M."/>
            <person name="Korchina V."/>
            <person name="Kovar C."/>
            <person name="Mata R."/>
            <person name="Mathew T."/>
            <person name="Ngo R."/>
            <person name="Nguyen L."/>
            <person name="Nguyen N."/>
            <person name="Okwuonu G."/>
            <person name="Ongeri F."/>
            <person name="Pham C."/>
            <person name="Simmons D."/>
            <person name="Wilczek-Boney K."/>
            <person name="Hale W."/>
            <person name="Jakkamsetti A."/>
            <person name="Pham P."/>
            <person name="Ruth R."/>
            <person name="San Lucas F."/>
            <person name="Warren J."/>
            <person name="Zhang J."/>
            <person name="Zhao Z."/>
            <person name="Zhou C."/>
            <person name="Zhu D."/>
            <person name="Lee S."/>
            <person name="Bess C."/>
            <person name="Blankenburg K."/>
            <person name="Forbes L."/>
            <person name="Fu Q."/>
            <person name="Gubbala S."/>
            <person name="Hirani K."/>
            <person name="Jayaseelan J.C."/>
            <person name="Lara F."/>
            <person name="Munidasa M."/>
            <person name="Palculict T."/>
            <person name="Patil S."/>
            <person name="Pu L.-L."/>
            <person name="Saada N."/>
            <person name="Tang L."/>
            <person name="Weissenberger G."/>
            <person name="Zhu Y."/>
            <person name="Hemphill L."/>
            <person name="Shang Y."/>
            <person name="Youmans B."/>
            <person name="Ayvaz T."/>
            <person name="Ross M."/>
            <person name="Santibanez J."/>
            <person name="Aqrawi P."/>
            <person name="Gross S."/>
            <person name="Joshi V."/>
            <person name="Fowler G."/>
            <person name="Nazareth L."/>
            <person name="Reid J."/>
            <person name="Worley K."/>
            <person name="Petrosino J."/>
            <person name="Highlander S."/>
            <person name="Gibbs R."/>
        </authorList>
    </citation>
    <scope>NUCLEOTIDE SEQUENCE [LARGE SCALE GENOMIC DNA]</scope>
    <source>
        <strain evidence="1 2">ATCC BAA-1200</strain>
    </source>
</reference>
<evidence type="ECO:0000313" key="1">
    <source>
        <dbReference type="EMBL" id="EGF11447.1"/>
    </source>
</evidence>
<proteinExistence type="predicted"/>
<keyword evidence="2" id="KW-1185">Reference proteome</keyword>
<sequence>MCRPEAAHAFSAVQRIRVSPKARDRVRGLRHTPYLNNETVLFRRPLLLV</sequence>
<dbReference type="AlphaFoldDB" id="F2BAV1"/>
<dbReference type="EMBL" id="AFAY01000016">
    <property type="protein sequence ID" value="EGF11447.1"/>
    <property type="molecule type" value="Genomic_DNA"/>
</dbReference>
<dbReference type="HOGENOM" id="CLU_3138067_0_0_4"/>
<evidence type="ECO:0000313" key="2">
    <source>
        <dbReference type="Proteomes" id="UP000004105"/>
    </source>
</evidence>
<accession>F2BAV1</accession>
<protein>
    <submittedName>
        <fullName evidence="1">Uncharacterized protein</fullName>
    </submittedName>
</protein>